<protein>
    <submittedName>
        <fullName evidence="1">Uncharacterized protein</fullName>
    </submittedName>
</protein>
<organism evidence="1">
    <name type="scientific">Phytophthora nicotianae</name>
    <name type="common">Potato buckeye rot agent</name>
    <name type="synonym">Phytophthora parasitica</name>
    <dbReference type="NCBI Taxonomy" id="4792"/>
    <lineage>
        <taxon>Eukaryota</taxon>
        <taxon>Sar</taxon>
        <taxon>Stramenopiles</taxon>
        <taxon>Oomycota</taxon>
        <taxon>Peronosporomycetes</taxon>
        <taxon>Peronosporales</taxon>
        <taxon>Peronosporaceae</taxon>
        <taxon>Phytophthora</taxon>
    </lineage>
</organism>
<proteinExistence type="predicted"/>
<name>W2HNH6_PHYNI</name>
<sequence>MTRKEIYQFNGKPSNTVGPQDICRDVPCGSILGIS</sequence>
<dbReference type="Proteomes" id="UP000053236">
    <property type="component" value="Unassembled WGS sequence"/>
</dbReference>
<accession>W2HNH6</accession>
<evidence type="ECO:0000313" key="1">
    <source>
        <dbReference type="EMBL" id="ETK96827.1"/>
    </source>
</evidence>
<gene>
    <name evidence="1" type="ORF">L915_00545</name>
</gene>
<dbReference type="EMBL" id="KI683994">
    <property type="protein sequence ID" value="ETK96827.1"/>
    <property type="molecule type" value="Genomic_DNA"/>
</dbReference>
<dbReference type="AlphaFoldDB" id="W2HNH6"/>
<reference evidence="1" key="1">
    <citation type="submission" date="2013-11" db="EMBL/GenBank/DDBJ databases">
        <title>The Genome Sequence of Phytophthora parasitica CJ02B3.</title>
        <authorList>
            <consortium name="The Broad Institute Genomics Platform"/>
            <person name="Russ C."/>
            <person name="Tyler B."/>
            <person name="Panabieres F."/>
            <person name="Shan W."/>
            <person name="Tripathy S."/>
            <person name="Grunwald N."/>
            <person name="Machado M."/>
            <person name="Johnson C.S."/>
            <person name="Arredondo F."/>
            <person name="Hong C."/>
            <person name="Coffey M."/>
            <person name="Young S.K."/>
            <person name="Zeng Q."/>
            <person name="Gargeya S."/>
            <person name="Fitzgerald M."/>
            <person name="Abouelleil A."/>
            <person name="Alvarado L."/>
            <person name="Chapman S.B."/>
            <person name="Gainer-Dewar J."/>
            <person name="Goldberg J."/>
            <person name="Griggs A."/>
            <person name="Gujja S."/>
            <person name="Hansen M."/>
            <person name="Howarth C."/>
            <person name="Imamovic A."/>
            <person name="Ireland A."/>
            <person name="Larimer J."/>
            <person name="McCowan C."/>
            <person name="Murphy C."/>
            <person name="Pearson M."/>
            <person name="Poon T.W."/>
            <person name="Priest M."/>
            <person name="Roberts A."/>
            <person name="Saif S."/>
            <person name="Shea T."/>
            <person name="Sykes S."/>
            <person name="Wortman J."/>
            <person name="Nusbaum C."/>
            <person name="Birren B."/>
        </authorList>
    </citation>
    <scope>NUCLEOTIDE SEQUENCE [LARGE SCALE GENOMIC DNA]</scope>
    <source>
        <strain evidence="1">CJ02B3</strain>
    </source>
</reference>